<dbReference type="RefSeq" id="WP_088120599.1">
    <property type="nucleotide sequence ID" value="NZ_NFDL01000116.1"/>
</dbReference>
<sequence length="109" mass="11917">MDNQKNELKLGIVELKIQVTGLEQTIVDLVRRVTMLEAELATEADITHIQEIVKESLVIKKIDDSKSVGMDCKVGVSLDGRVVAKSVVEHTADSIQGCVIKGSEINETK</sequence>
<keyword evidence="1" id="KW-0175">Coiled coil</keyword>
<gene>
    <name evidence="2" type="ORF">BK742_26180</name>
</gene>
<proteinExistence type="predicted"/>
<evidence type="ECO:0000256" key="1">
    <source>
        <dbReference type="SAM" id="Coils"/>
    </source>
</evidence>
<organism evidence="2 3">
    <name type="scientific">Bacillus thuringiensis serovar pingluonsis</name>
    <dbReference type="NCBI Taxonomy" id="180881"/>
    <lineage>
        <taxon>Bacteria</taxon>
        <taxon>Bacillati</taxon>
        <taxon>Bacillota</taxon>
        <taxon>Bacilli</taxon>
        <taxon>Bacillales</taxon>
        <taxon>Bacillaceae</taxon>
        <taxon>Bacillus</taxon>
        <taxon>Bacillus cereus group</taxon>
    </lineage>
</organism>
<dbReference type="AlphaFoldDB" id="A0A243AYN8"/>
<dbReference type="Proteomes" id="UP000195089">
    <property type="component" value="Unassembled WGS sequence"/>
</dbReference>
<accession>A0A243AYN8</accession>
<name>A0A243AYN8_BACTU</name>
<feature type="coiled-coil region" evidence="1">
    <location>
        <begin position="12"/>
        <end position="39"/>
    </location>
</feature>
<protein>
    <submittedName>
        <fullName evidence="2">Uncharacterized protein</fullName>
    </submittedName>
</protein>
<evidence type="ECO:0000313" key="2">
    <source>
        <dbReference type="EMBL" id="OTY35449.1"/>
    </source>
</evidence>
<evidence type="ECO:0000313" key="3">
    <source>
        <dbReference type="Proteomes" id="UP000195089"/>
    </source>
</evidence>
<reference evidence="2 3" key="1">
    <citation type="submission" date="2016-10" db="EMBL/GenBank/DDBJ databases">
        <title>Comparative genomics of Bacillus thuringiensis reveals a path to pathogens against multiple invertebrate hosts.</title>
        <authorList>
            <person name="Zheng J."/>
            <person name="Gao Q."/>
            <person name="Liu H."/>
            <person name="Peng D."/>
            <person name="Ruan L."/>
            <person name="Sun M."/>
        </authorList>
    </citation>
    <scope>NUCLEOTIDE SEQUENCE [LARGE SCALE GENOMIC DNA]</scope>
    <source>
        <strain evidence="2">BGSC 4BX1</strain>
    </source>
</reference>
<dbReference type="EMBL" id="NFDL01000116">
    <property type="protein sequence ID" value="OTY35449.1"/>
    <property type="molecule type" value="Genomic_DNA"/>
</dbReference>
<comment type="caution">
    <text evidence="2">The sequence shown here is derived from an EMBL/GenBank/DDBJ whole genome shotgun (WGS) entry which is preliminary data.</text>
</comment>